<dbReference type="RefSeq" id="XP_029233897.1">
    <property type="nucleotide sequence ID" value="XM_029386245.1"/>
</dbReference>
<dbReference type="InterPro" id="IPR056040">
    <property type="entry name" value="DUF7623"/>
</dbReference>
<feature type="domain" description="DUF7623" evidence="3">
    <location>
        <begin position="141"/>
        <end position="189"/>
    </location>
</feature>
<feature type="region of interest" description="Disordered" evidence="2">
    <location>
        <begin position="923"/>
        <end position="944"/>
    </location>
</feature>
<proteinExistence type="predicted"/>
<keyword evidence="1" id="KW-0175">Coiled coil</keyword>
<gene>
    <name evidence="4" type="ORF">TraAM80_09570</name>
</gene>
<dbReference type="Pfam" id="PF24610">
    <property type="entry name" value="DUF7623"/>
    <property type="match status" value="2"/>
</dbReference>
<feature type="domain" description="DUF7623" evidence="3">
    <location>
        <begin position="63"/>
        <end position="115"/>
    </location>
</feature>
<dbReference type="GeneID" id="40333503"/>
<dbReference type="Proteomes" id="UP000283634">
    <property type="component" value="Unassembled WGS sequence"/>
</dbReference>
<evidence type="ECO:0000313" key="5">
    <source>
        <dbReference type="Proteomes" id="UP000283634"/>
    </source>
</evidence>
<organism evidence="4 5">
    <name type="scientific">Trypanosoma rangeli</name>
    <dbReference type="NCBI Taxonomy" id="5698"/>
    <lineage>
        <taxon>Eukaryota</taxon>
        <taxon>Discoba</taxon>
        <taxon>Euglenozoa</taxon>
        <taxon>Kinetoplastea</taxon>
        <taxon>Metakinetoplastina</taxon>
        <taxon>Trypanosomatida</taxon>
        <taxon>Trypanosomatidae</taxon>
        <taxon>Trypanosoma</taxon>
        <taxon>Herpetosoma</taxon>
    </lineage>
</organism>
<dbReference type="EMBL" id="MKGL01000624">
    <property type="protein sequence ID" value="RNE96931.1"/>
    <property type="molecule type" value="Genomic_DNA"/>
</dbReference>
<feature type="non-terminal residue" evidence="4">
    <location>
        <position position="1"/>
    </location>
</feature>
<evidence type="ECO:0000256" key="1">
    <source>
        <dbReference type="SAM" id="Coils"/>
    </source>
</evidence>
<feature type="compositionally biased region" description="Acidic residues" evidence="2">
    <location>
        <begin position="929"/>
        <end position="941"/>
    </location>
</feature>
<accession>A0A3R7KLM3</accession>
<comment type="caution">
    <text evidence="4">The sequence shown here is derived from an EMBL/GenBank/DDBJ whole genome shotgun (WGS) entry which is preliminary data.</text>
</comment>
<evidence type="ECO:0000259" key="3">
    <source>
        <dbReference type="Pfam" id="PF24610"/>
    </source>
</evidence>
<sequence length="1071" mass="120160">RRRTRQLKYSSNVKDVQHTEEEMAKRVEELALTAKLVKAHRMRANEHVRARNPFLVYEDRKCVPLSEIPLAGDVMYQGLFREHLAALTDAETNAAQIAGLEGALRSRADELALGECEKELQLAMYPFLATHDVPGWSDALLRDVEFQQLRNRYDELSKDPQGNAEALRELEDAMDARGRAVAEALHAAEASEAAEQARLQTLFPLRLEVPVTVEADNGLSRLLRRRSSMLGAASDVSRSVASTDKNSLRRVSLLPVSLDENKIEVCQESEVVTFEVRMKRSVGRHRRARGVAAAAATADVEAGDEGRTSVANVDDVEVVEGGAVRSVGSDGAAHGAPITAQEVLSADALDAEEAAGRKMVERDEALEHVEHYLGVLDKCEEAARDVLKKEEQSTSYAQLLLSLVEREALARDAVEKEYEAALACLTSEKAAVEASICRDQMMAAVVDEVVNSEFSERAQLQHAEGEERAALHVEQLQLMEDHLRQLVEFDMTQSVEALAREHATIVAKLEAEESEAAARRLWEGLCEEEAQDREHLHRVENEEREALYDTVMVEKNSVTLTSAMKELCEAEGHERTAIVATEEEGYASLEIMKLIGDEMLLRQEIIAEAEHMLDSNEGIFNDQHKLLNALEMLQAVKGTERAERAKLVEEEVNARGNALLEAEEEEIALRRKEKMAENVCLVLGDEMARRDEIVADEEEDRVSLGRQQAASLVLQQSIVVLVESEEEARKSIGGTEGSEFGALQVETRKAAEEALTAQEEREVVEREVQQTQRRQDAQQLIKSVVFAYRIRRRLANRLLNRKVQEYKNAFADTLRMELCARSAIGDEERSERQQIDEAKNSLLSLTTESTVQTIAELETEEDDNRHQLIDDFMFHHSQLRRASRKVLAKEQESMPTLRHLQELEAKEDRIHSKMTSPIAQRFKLPLSDTGEDGEEEDEDEDVPLKTGKYKGYTLDSIGTFLLQYEQDLRRFKASLEKNRMAVAAEHDLLKRSRDSATQDMVHGGTEALWIPTRPLPLSDLVRGPSAQYRRGRILDARGKSSSSHTTDSDRRVTMLIDGSSFDGTVKQGRPF</sequence>
<protein>
    <submittedName>
        <fullName evidence="4">Putative calpain cysteine peptidase</fullName>
    </submittedName>
</protein>
<name>A0A3R7KLM3_TRYRA</name>
<reference evidence="4 5" key="1">
    <citation type="journal article" date="2018" name="BMC Genomics">
        <title>Genomic comparison of Trypanosoma conorhini and Trypanosoma rangeli to Trypanosoma cruzi strains of high and low virulence.</title>
        <authorList>
            <person name="Bradwell K.R."/>
            <person name="Koparde V.N."/>
            <person name="Matveyev A.V."/>
            <person name="Serrano M.G."/>
            <person name="Alves J.M."/>
            <person name="Parikh H."/>
            <person name="Huang B."/>
            <person name="Lee V."/>
            <person name="Espinosa-Alvarez O."/>
            <person name="Ortiz P.A."/>
            <person name="Costa-Martins A.G."/>
            <person name="Teixeira M.M."/>
            <person name="Buck G.A."/>
        </authorList>
    </citation>
    <scope>NUCLEOTIDE SEQUENCE [LARGE SCALE GENOMIC DNA]</scope>
    <source>
        <strain evidence="4 5">AM80</strain>
    </source>
</reference>
<dbReference type="OrthoDB" id="253016at2759"/>
<keyword evidence="5" id="KW-1185">Reference proteome</keyword>
<evidence type="ECO:0000256" key="2">
    <source>
        <dbReference type="SAM" id="MobiDB-lite"/>
    </source>
</evidence>
<feature type="coiled-coil region" evidence="1">
    <location>
        <begin position="747"/>
        <end position="774"/>
    </location>
</feature>
<evidence type="ECO:0000313" key="4">
    <source>
        <dbReference type="EMBL" id="RNE96931.1"/>
    </source>
</evidence>
<dbReference type="AlphaFoldDB" id="A0A3R7KLM3"/>